<evidence type="ECO:0000313" key="13">
    <source>
        <dbReference type="Proteomes" id="UP000030645"/>
    </source>
</evidence>
<dbReference type="Pfam" id="PF08246">
    <property type="entry name" value="Inhibitor_I29"/>
    <property type="match status" value="1"/>
</dbReference>
<evidence type="ECO:0000256" key="6">
    <source>
        <dbReference type="ARBA" id="ARBA00023145"/>
    </source>
</evidence>
<dbReference type="SMART" id="SM00645">
    <property type="entry name" value="Pept_C1"/>
    <property type="match status" value="2"/>
</dbReference>
<dbReference type="InterPro" id="IPR000169">
    <property type="entry name" value="Pept_cys_AS"/>
</dbReference>
<feature type="domain" description="Peptidase C1A papain C-terminal" evidence="10">
    <location>
        <begin position="124"/>
        <end position="343"/>
    </location>
</feature>
<accession>W9QNZ7</accession>
<evidence type="ECO:0000313" key="12">
    <source>
        <dbReference type="EMBL" id="EXB44998.1"/>
    </source>
</evidence>
<evidence type="ECO:0000256" key="1">
    <source>
        <dbReference type="ARBA" id="ARBA00008455"/>
    </source>
</evidence>
<dbReference type="PROSITE" id="PS00139">
    <property type="entry name" value="THIOL_PROTEASE_CYS"/>
    <property type="match status" value="1"/>
</dbReference>
<evidence type="ECO:0000256" key="5">
    <source>
        <dbReference type="ARBA" id="ARBA00022807"/>
    </source>
</evidence>
<dbReference type="SUPFAM" id="SSF54001">
    <property type="entry name" value="Cysteine proteinases"/>
    <property type="match status" value="2"/>
</dbReference>
<keyword evidence="7" id="KW-1015">Disulfide bond</keyword>
<dbReference type="FunFam" id="3.90.70.10:FF:000204">
    <property type="entry name" value="Papain"/>
    <property type="match status" value="1"/>
</dbReference>
<sequence length="621" mass="68103">MASTLEGTTIFLALLVLGIWASQADCRRPLDEASIRAKHEQWMARHGRVYKDNAEKEERLKIFKENMEYVKNFNSQKNQTFKLSINRFADLTNKEFIRYRTGGKLVSRPPGVQSLAYEALSGDAPSSIDWRQKGAVTSVKEQGKCGSCWAQAAAAAVEGLTKIKTGKLPTLSVQELLDCVTNSAITRGCAEGNQDDAFAYIKENGGITSASNYPYKAKDGTCDKNKASQHAAKISGYAVVPENNEDALLNAVSKQPVAAFVNSAGKEFQLYSSGVFSGNCGTSLDHILTIVGYGTSEDGKKYWLLKNSWGTNWGESGYMRLQRNPGFAQGRCGTWLSQATSRTLHDELAAVETLHEEWMANYGRSYADDEEKKMHLTNEKVLSYFTGYKLPDHRSQSFGEDEPFRYQTVTDVPPSMDWRSQGAVTPVKDQGRCAVAAVEGATQIKTGQLISLSEQQLVDCNRGEGNNGCQGGWMVNAFEYIKQNQGISTESDYPYKGGDGYSCQAGNSAVQISGYEAVPANNEEELLKAVSKQPVSITIDASSSTFQSYKYGVFSGDCGTKPNHAVTIVGYGTTEDGTKYWLLKNSWGETWGENGYMRIARDVESPQGQCGIAQYASYPIA</sequence>
<evidence type="ECO:0000256" key="7">
    <source>
        <dbReference type="ARBA" id="ARBA00023157"/>
    </source>
</evidence>
<name>W9QNZ7_9ROSA</name>
<keyword evidence="13" id="KW-1185">Reference proteome</keyword>
<dbReference type="InterPro" id="IPR000668">
    <property type="entry name" value="Peptidase_C1A_C"/>
</dbReference>
<organism evidence="12 13">
    <name type="scientific">Morus notabilis</name>
    <dbReference type="NCBI Taxonomy" id="981085"/>
    <lineage>
        <taxon>Eukaryota</taxon>
        <taxon>Viridiplantae</taxon>
        <taxon>Streptophyta</taxon>
        <taxon>Embryophyta</taxon>
        <taxon>Tracheophyta</taxon>
        <taxon>Spermatophyta</taxon>
        <taxon>Magnoliopsida</taxon>
        <taxon>eudicotyledons</taxon>
        <taxon>Gunneridae</taxon>
        <taxon>Pentapetalae</taxon>
        <taxon>rosids</taxon>
        <taxon>fabids</taxon>
        <taxon>Rosales</taxon>
        <taxon>Moraceae</taxon>
        <taxon>Moreae</taxon>
        <taxon>Morus</taxon>
    </lineage>
</organism>
<dbReference type="InterPro" id="IPR038765">
    <property type="entry name" value="Papain-like_cys_pep_sf"/>
</dbReference>
<dbReference type="InterPro" id="IPR013128">
    <property type="entry name" value="Peptidase_C1A"/>
</dbReference>
<evidence type="ECO:0000259" key="10">
    <source>
        <dbReference type="SMART" id="SM00645"/>
    </source>
</evidence>
<keyword evidence="6" id="KW-0865">Zymogen</keyword>
<evidence type="ECO:0000256" key="3">
    <source>
        <dbReference type="ARBA" id="ARBA00022729"/>
    </source>
</evidence>
<dbReference type="SMART" id="SM00848">
    <property type="entry name" value="Inhibitor_I29"/>
    <property type="match status" value="1"/>
</dbReference>
<dbReference type="eggNOG" id="KOG1543">
    <property type="taxonomic scope" value="Eukaryota"/>
</dbReference>
<dbReference type="Gene3D" id="3.90.70.10">
    <property type="entry name" value="Cysteine proteinases"/>
    <property type="match status" value="2"/>
</dbReference>
<proteinExistence type="inferred from homology"/>
<dbReference type="InterPro" id="IPR039417">
    <property type="entry name" value="Peptidase_C1A_papain-like"/>
</dbReference>
<feature type="domain" description="Cathepsin propeptide inhibitor" evidence="11">
    <location>
        <begin position="39"/>
        <end position="96"/>
    </location>
</feature>
<dbReference type="Pfam" id="PF00112">
    <property type="entry name" value="Peptidase_C1"/>
    <property type="match status" value="2"/>
</dbReference>
<comment type="similarity">
    <text evidence="1">Belongs to the peptidase C1 family.</text>
</comment>
<dbReference type="AlphaFoldDB" id="W9QNZ7"/>
<keyword evidence="2" id="KW-0645">Protease</keyword>
<dbReference type="PANTHER" id="PTHR12411">
    <property type="entry name" value="CYSTEINE PROTEASE FAMILY C1-RELATED"/>
    <property type="match status" value="1"/>
</dbReference>
<dbReference type="GO" id="GO:0008234">
    <property type="term" value="F:cysteine-type peptidase activity"/>
    <property type="evidence" value="ECO:0007669"/>
    <property type="project" value="UniProtKB-KW"/>
</dbReference>
<evidence type="ECO:0000259" key="11">
    <source>
        <dbReference type="SMART" id="SM00848"/>
    </source>
</evidence>
<evidence type="ECO:0000256" key="9">
    <source>
        <dbReference type="SAM" id="SignalP"/>
    </source>
</evidence>
<evidence type="ECO:0000256" key="4">
    <source>
        <dbReference type="ARBA" id="ARBA00022801"/>
    </source>
</evidence>
<dbReference type="InterPro" id="IPR025661">
    <property type="entry name" value="Pept_asp_AS"/>
</dbReference>
<feature type="domain" description="Peptidase C1A papain C-terminal" evidence="10">
    <location>
        <begin position="412"/>
        <end position="620"/>
    </location>
</feature>
<evidence type="ECO:0000256" key="8">
    <source>
        <dbReference type="ARBA" id="ARBA00023180"/>
    </source>
</evidence>
<keyword evidence="8" id="KW-0325">Glycoprotein</keyword>
<dbReference type="FunFam" id="3.90.70.10:FF:000067">
    <property type="entry name" value="Senescence-specific cysteine protease"/>
    <property type="match status" value="1"/>
</dbReference>
<reference evidence="13" key="1">
    <citation type="submission" date="2013-01" db="EMBL/GenBank/DDBJ databases">
        <title>Draft Genome Sequence of a Mulberry Tree, Morus notabilis C.K. Schneid.</title>
        <authorList>
            <person name="He N."/>
            <person name="Zhao S."/>
        </authorList>
    </citation>
    <scope>NUCLEOTIDE SEQUENCE</scope>
</reference>
<dbReference type="STRING" id="981085.W9QNZ7"/>
<dbReference type="InterPro" id="IPR013201">
    <property type="entry name" value="Prot_inhib_I29"/>
</dbReference>
<keyword evidence="5" id="KW-0788">Thiol protease</keyword>
<gene>
    <name evidence="12" type="ORF">L484_001477</name>
</gene>
<dbReference type="CDD" id="cd02248">
    <property type="entry name" value="Peptidase_C1A"/>
    <property type="match status" value="2"/>
</dbReference>
<evidence type="ECO:0000256" key="2">
    <source>
        <dbReference type="ARBA" id="ARBA00022670"/>
    </source>
</evidence>
<dbReference type="PRINTS" id="PR00705">
    <property type="entry name" value="PAPAIN"/>
</dbReference>
<protein>
    <submittedName>
        <fullName evidence="12">Fruit bromelain</fullName>
    </submittedName>
</protein>
<feature type="signal peptide" evidence="9">
    <location>
        <begin position="1"/>
        <end position="26"/>
    </location>
</feature>
<keyword evidence="4" id="KW-0378">Hydrolase</keyword>
<dbReference type="PROSITE" id="PS00640">
    <property type="entry name" value="THIOL_PROTEASE_ASN"/>
    <property type="match status" value="2"/>
</dbReference>
<feature type="chain" id="PRO_5018524037" evidence="9">
    <location>
        <begin position="27"/>
        <end position="621"/>
    </location>
</feature>
<dbReference type="GO" id="GO:0006508">
    <property type="term" value="P:proteolysis"/>
    <property type="evidence" value="ECO:0007669"/>
    <property type="project" value="UniProtKB-KW"/>
</dbReference>
<keyword evidence="3 9" id="KW-0732">Signal</keyword>
<dbReference type="EMBL" id="KE343885">
    <property type="protein sequence ID" value="EXB44998.1"/>
    <property type="molecule type" value="Genomic_DNA"/>
</dbReference>
<dbReference type="Proteomes" id="UP000030645">
    <property type="component" value="Unassembled WGS sequence"/>
</dbReference>